<keyword evidence="2" id="KW-0472">Membrane</keyword>
<accession>A0A031FXM8</accession>
<keyword evidence="4" id="KW-1185">Reference proteome</keyword>
<evidence type="ECO:0000313" key="4">
    <source>
        <dbReference type="Proteomes" id="UP000024001"/>
    </source>
</evidence>
<feature type="transmembrane region" description="Helical" evidence="2">
    <location>
        <begin position="55"/>
        <end position="75"/>
    </location>
</feature>
<feature type="transmembrane region" description="Helical" evidence="2">
    <location>
        <begin position="24"/>
        <end position="49"/>
    </location>
</feature>
<protein>
    <submittedName>
        <fullName evidence="3">Uncharacterized protein</fullName>
    </submittedName>
</protein>
<dbReference type="PATRIC" id="fig|273677.3.peg.1354"/>
<sequence>MDSRRRTRVSSPLRAPFTPSGSRVAATVAIIVFLAGLPVAIVAFVAGAIPVDVLMLWVVGGGAMVAIFIGTAVLARKYNADTVPTPSGDTD</sequence>
<dbReference type="EMBL" id="JFYO01000004">
    <property type="protein sequence ID" value="EZP28390.1"/>
    <property type="molecule type" value="Genomic_DNA"/>
</dbReference>
<proteinExistence type="predicted"/>
<dbReference type="AlphaFoldDB" id="A0A031FXM8"/>
<feature type="region of interest" description="Disordered" evidence="1">
    <location>
        <begin position="1"/>
        <end position="20"/>
    </location>
</feature>
<comment type="caution">
    <text evidence="3">The sequence shown here is derived from an EMBL/GenBank/DDBJ whole genome shotgun (WGS) entry which is preliminary data.</text>
</comment>
<dbReference type="RefSeq" id="WP_152540131.1">
    <property type="nucleotide sequence ID" value="NZ_JFYO01000004.1"/>
</dbReference>
<dbReference type="Proteomes" id="UP000024001">
    <property type="component" value="Unassembled WGS sequence"/>
</dbReference>
<evidence type="ECO:0000256" key="2">
    <source>
        <dbReference type="SAM" id="Phobius"/>
    </source>
</evidence>
<keyword evidence="2" id="KW-1133">Transmembrane helix</keyword>
<organism evidence="3 4">
    <name type="scientific">Microbacterium oleivorans</name>
    <dbReference type="NCBI Taxonomy" id="273677"/>
    <lineage>
        <taxon>Bacteria</taxon>
        <taxon>Bacillati</taxon>
        <taxon>Actinomycetota</taxon>
        <taxon>Actinomycetes</taxon>
        <taxon>Micrococcales</taxon>
        <taxon>Microbacteriaceae</taxon>
        <taxon>Microbacterium</taxon>
    </lineage>
</organism>
<keyword evidence="2" id="KW-0812">Transmembrane</keyword>
<reference evidence="3 4" key="1">
    <citation type="submission" date="2014-03" db="EMBL/GenBank/DDBJ databases">
        <title>Draft Genome Sequences of 13 Willow Endophytes.</title>
        <authorList>
            <person name="Gan H.Y."/>
            <person name="Gan H.M."/>
            <person name="Savka M.A."/>
            <person name="Hudson A.O."/>
        </authorList>
    </citation>
    <scope>NUCLEOTIDE SEQUENCE [LARGE SCALE GENOMIC DNA]</scope>
    <source>
        <strain evidence="3 4">RIT293</strain>
    </source>
</reference>
<evidence type="ECO:0000256" key="1">
    <source>
        <dbReference type="SAM" id="MobiDB-lite"/>
    </source>
</evidence>
<evidence type="ECO:0000313" key="3">
    <source>
        <dbReference type="EMBL" id="EZP28390.1"/>
    </source>
</evidence>
<name>A0A031FXM8_9MICO</name>
<gene>
    <name evidence="3" type="ORF">BW34_01370</name>
</gene>